<comment type="cofactor">
    <cofactor evidence="1">
        <name>Fe(2+)</name>
        <dbReference type="ChEBI" id="CHEBI:29033"/>
    </cofactor>
</comment>
<dbReference type="GO" id="GO:0016705">
    <property type="term" value="F:oxidoreductase activity, acting on paired donors, with incorporation or reduction of molecular oxygen"/>
    <property type="evidence" value="ECO:0007669"/>
    <property type="project" value="UniProtKB-ARBA"/>
</dbReference>
<evidence type="ECO:0000256" key="1">
    <source>
        <dbReference type="ARBA" id="ARBA00001954"/>
    </source>
</evidence>
<sequence>MSVEAEQIVLPDAELLLWRQIDLHRPLAELRQRLVDELHWQQTPIRIYGREVMQPRLTAWYGDADAAYRYSGVTHEPLPWHPLLWDIKALVEQYSASTFNSVLCNYYRSGQDSMGWHSDNEPELGPEPVIASLSFGAARRFLLQHKKDKSLQWQCSLGEGDLLLMRGATQRFYRHSVPKTAKTTDLRINLTFRRIIVQ</sequence>
<dbReference type="InterPro" id="IPR027450">
    <property type="entry name" value="AlkB-like"/>
</dbReference>
<dbReference type="EMBL" id="SNYM01000002">
    <property type="protein sequence ID" value="TDQ50640.1"/>
    <property type="molecule type" value="Genomic_DNA"/>
</dbReference>
<dbReference type="SUPFAM" id="SSF51197">
    <property type="entry name" value="Clavaminate synthase-like"/>
    <property type="match status" value="1"/>
</dbReference>
<dbReference type="AlphaFoldDB" id="A0A4R6UTR5"/>
<dbReference type="RefSeq" id="WP_198325231.1">
    <property type="nucleotide sequence ID" value="NZ_CP037953.1"/>
</dbReference>
<feature type="domain" description="Fe2OG dioxygenase" evidence="9">
    <location>
        <begin position="98"/>
        <end position="196"/>
    </location>
</feature>
<dbReference type="FunFam" id="2.60.120.590:FF:000004">
    <property type="entry name" value="DNA oxidative demethylase ALKBH2"/>
    <property type="match status" value="1"/>
</dbReference>
<evidence type="ECO:0000256" key="3">
    <source>
        <dbReference type="ARBA" id="ARBA00022763"/>
    </source>
</evidence>
<keyword evidence="2" id="KW-0479">Metal-binding</keyword>
<evidence type="ECO:0000256" key="7">
    <source>
        <dbReference type="ARBA" id="ARBA00023004"/>
    </source>
</evidence>
<dbReference type="PROSITE" id="PS51471">
    <property type="entry name" value="FE2OG_OXY"/>
    <property type="match status" value="1"/>
</dbReference>
<keyword evidence="7" id="KW-0408">Iron</keyword>
<dbReference type="Proteomes" id="UP000295375">
    <property type="component" value="Unassembled WGS sequence"/>
</dbReference>
<dbReference type="InterPro" id="IPR032854">
    <property type="entry name" value="ALKBH3"/>
</dbReference>
<keyword evidence="5 10" id="KW-0223">Dioxygenase</keyword>
<organism evidence="10 11">
    <name type="scientific">Permianibacter aggregans</name>
    <dbReference type="NCBI Taxonomy" id="1510150"/>
    <lineage>
        <taxon>Bacteria</taxon>
        <taxon>Pseudomonadati</taxon>
        <taxon>Pseudomonadota</taxon>
        <taxon>Gammaproteobacteria</taxon>
        <taxon>Pseudomonadales</taxon>
        <taxon>Pseudomonadaceae</taxon>
        <taxon>Permianibacter</taxon>
    </lineage>
</organism>
<keyword evidence="11" id="KW-1185">Reference proteome</keyword>
<evidence type="ECO:0000256" key="8">
    <source>
        <dbReference type="ARBA" id="ARBA00023204"/>
    </source>
</evidence>
<keyword evidence="8" id="KW-0234">DNA repair</keyword>
<evidence type="ECO:0000256" key="5">
    <source>
        <dbReference type="ARBA" id="ARBA00022964"/>
    </source>
</evidence>
<dbReference type="GO" id="GO:0032451">
    <property type="term" value="F:demethylase activity"/>
    <property type="evidence" value="ECO:0007669"/>
    <property type="project" value="UniProtKB-ARBA"/>
</dbReference>
<dbReference type="Pfam" id="PF13532">
    <property type="entry name" value="2OG-FeII_Oxy_2"/>
    <property type="match status" value="1"/>
</dbReference>
<keyword evidence="4" id="KW-0460">Magnesium</keyword>
<comment type="caution">
    <text evidence="10">The sequence shown here is derived from an EMBL/GenBank/DDBJ whole genome shotgun (WGS) entry which is preliminary data.</text>
</comment>
<dbReference type="GO" id="GO:0046872">
    <property type="term" value="F:metal ion binding"/>
    <property type="evidence" value="ECO:0007669"/>
    <property type="project" value="UniProtKB-KW"/>
</dbReference>
<keyword evidence="3" id="KW-0227">DNA damage</keyword>
<keyword evidence="6" id="KW-0560">Oxidoreductase</keyword>
<evidence type="ECO:0000256" key="2">
    <source>
        <dbReference type="ARBA" id="ARBA00022723"/>
    </source>
</evidence>
<dbReference type="GO" id="GO:0140097">
    <property type="term" value="F:catalytic activity, acting on DNA"/>
    <property type="evidence" value="ECO:0007669"/>
    <property type="project" value="UniProtKB-ARBA"/>
</dbReference>
<evidence type="ECO:0000259" key="9">
    <source>
        <dbReference type="PROSITE" id="PS51471"/>
    </source>
</evidence>
<reference evidence="10 11" key="1">
    <citation type="submission" date="2019-03" db="EMBL/GenBank/DDBJ databases">
        <title>Genomic Encyclopedia of Type Strains, Phase IV (KMG-IV): sequencing the most valuable type-strain genomes for metagenomic binning, comparative biology and taxonomic classification.</title>
        <authorList>
            <person name="Goeker M."/>
        </authorList>
    </citation>
    <scope>NUCLEOTIDE SEQUENCE [LARGE SCALE GENOMIC DNA]</scope>
    <source>
        <strain evidence="10 11">DSM 103792</strain>
    </source>
</reference>
<evidence type="ECO:0000313" key="10">
    <source>
        <dbReference type="EMBL" id="TDQ50640.1"/>
    </source>
</evidence>
<dbReference type="GO" id="GO:0006307">
    <property type="term" value="P:DNA alkylation repair"/>
    <property type="evidence" value="ECO:0007669"/>
    <property type="project" value="InterPro"/>
</dbReference>
<accession>A0A4R6UTR5</accession>
<dbReference type="PANTHER" id="PTHR31212">
    <property type="entry name" value="ALPHA-KETOGLUTARATE-DEPENDENT DIOXYGENASE ALKB HOMOLOG 3"/>
    <property type="match status" value="1"/>
</dbReference>
<dbReference type="InterPro" id="IPR005123">
    <property type="entry name" value="Oxoglu/Fe-dep_dioxygenase_dom"/>
</dbReference>
<evidence type="ECO:0000256" key="4">
    <source>
        <dbReference type="ARBA" id="ARBA00022842"/>
    </source>
</evidence>
<dbReference type="Gene3D" id="2.60.120.590">
    <property type="entry name" value="Alpha-ketoglutarate-dependent dioxygenase AlkB-like"/>
    <property type="match status" value="1"/>
</dbReference>
<dbReference type="GO" id="GO:0016787">
    <property type="term" value="F:hydrolase activity"/>
    <property type="evidence" value="ECO:0007669"/>
    <property type="project" value="UniProtKB-ARBA"/>
</dbReference>
<proteinExistence type="predicted"/>
<protein>
    <submittedName>
        <fullName evidence="10">DNA-N1-methyladenine dioxygenase</fullName>
    </submittedName>
</protein>
<evidence type="ECO:0000313" key="11">
    <source>
        <dbReference type="Proteomes" id="UP000295375"/>
    </source>
</evidence>
<dbReference type="PANTHER" id="PTHR31212:SF4">
    <property type="entry name" value="ALPHA-KETOGLUTARATE-DEPENDENT DIOXYGENASE ALKB HOMOLOG 3"/>
    <property type="match status" value="1"/>
</dbReference>
<gene>
    <name evidence="10" type="ORF">EV696_102323</name>
</gene>
<dbReference type="GO" id="GO:0051213">
    <property type="term" value="F:dioxygenase activity"/>
    <property type="evidence" value="ECO:0007669"/>
    <property type="project" value="UniProtKB-KW"/>
</dbReference>
<dbReference type="InterPro" id="IPR037151">
    <property type="entry name" value="AlkB-like_sf"/>
</dbReference>
<evidence type="ECO:0000256" key="6">
    <source>
        <dbReference type="ARBA" id="ARBA00023002"/>
    </source>
</evidence>
<name>A0A4R6UTR5_9GAMM</name>